<dbReference type="InterPro" id="IPR015946">
    <property type="entry name" value="KH_dom-like_a/b"/>
</dbReference>
<dbReference type="EMBL" id="VXPY01000084">
    <property type="protein sequence ID" value="MYD90999.1"/>
    <property type="molecule type" value="Genomic_DNA"/>
</dbReference>
<dbReference type="GO" id="GO:0003700">
    <property type="term" value="F:DNA-binding transcription factor activity"/>
    <property type="evidence" value="ECO:0007669"/>
    <property type="project" value="InterPro"/>
</dbReference>
<comment type="caution">
    <text evidence="10">The sequence shown here is derived from an EMBL/GenBank/DDBJ whole genome shotgun (WGS) entry which is preliminary data.</text>
</comment>
<feature type="compositionally biased region" description="Basic and acidic residues" evidence="8">
    <location>
        <begin position="547"/>
        <end position="568"/>
    </location>
</feature>
<dbReference type="HAMAP" id="MF_00945_B">
    <property type="entry name" value="NusA_B"/>
    <property type="match status" value="1"/>
</dbReference>
<dbReference type="CDD" id="cd04455">
    <property type="entry name" value="S1_NusA"/>
    <property type="match status" value="1"/>
</dbReference>
<name>A0A6B1DTG7_9CHLR</name>
<feature type="domain" description="S1 motif" evidence="9">
    <location>
        <begin position="140"/>
        <end position="207"/>
    </location>
</feature>
<evidence type="ECO:0000256" key="6">
    <source>
        <dbReference type="ARBA" id="ARBA00023163"/>
    </source>
</evidence>
<reference evidence="10" key="1">
    <citation type="submission" date="2019-09" db="EMBL/GenBank/DDBJ databases">
        <title>Characterisation of the sponge microbiome using genome-centric metagenomics.</title>
        <authorList>
            <person name="Engelberts J.P."/>
            <person name="Robbins S.J."/>
            <person name="De Goeij J.M."/>
            <person name="Aranda M."/>
            <person name="Bell S.C."/>
            <person name="Webster N.S."/>
        </authorList>
    </citation>
    <scope>NUCLEOTIDE SEQUENCE</scope>
    <source>
        <strain evidence="10">SB0662_bin_9</strain>
    </source>
</reference>
<dbReference type="InterPro" id="IPR004087">
    <property type="entry name" value="KH_dom"/>
</dbReference>
<keyword evidence="3 7" id="KW-0889">Transcription antitermination</keyword>
<dbReference type="FunFam" id="3.30.300.20:FF:000005">
    <property type="entry name" value="Transcription termination/antitermination protein NusA"/>
    <property type="match status" value="1"/>
</dbReference>
<comment type="similarity">
    <text evidence="7">Belongs to the NusA family.</text>
</comment>
<evidence type="ECO:0000256" key="1">
    <source>
        <dbReference type="ARBA" id="ARBA00022472"/>
    </source>
</evidence>
<dbReference type="Gene3D" id="2.40.50.140">
    <property type="entry name" value="Nucleic acid-binding proteins"/>
    <property type="match status" value="1"/>
</dbReference>
<feature type="compositionally biased region" description="Acidic residues" evidence="8">
    <location>
        <begin position="477"/>
        <end position="486"/>
    </location>
</feature>
<dbReference type="InterPro" id="IPR025249">
    <property type="entry name" value="TF_NusA_KH_1st"/>
</dbReference>
<comment type="function">
    <text evidence="7">Participates in both transcription termination and antitermination.</text>
</comment>
<evidence type="ECO:0000256" key="7">
    <source>
        <dbReference type="HAMAP-Rule" id="MF_00945"/>
    </source>
</evidence>
<comment type="subunit">
    <text evidence="7">Monomer. Binds directly to the core enzyme of the DNA-dependent RNA polymerase and to nascent RNA.</text>
</comment>
<dbReference type="FunFam" id="3.30.300.20:FF:000002">
    <property type="entry name" value="Transcription termination/antitermination protein NusA"/>
    <property type="match status" value="1"/>
</dbReference>
<gene>
    <name evidence="7 10" type="primary">nusA</name>
    <name evidence="10" type="ORF">F4Y08_11815</name>
</gene>
<dbReference type="Pfam" id="PF08529">
    <property type="entry name" value="NusA_N"/>
    <property type="match status" value="1"/>
</dbReference>
<dbReference type="GO" id="GO:0006353">
    <property type="term" value="P:DNA-templated transcription termination"/>
    <property type="evidence" value="ECO:0007669"/>
    <property type="project" value="UniProtKB-UniRule"/>
</dbReference>
<dbReference type="PROSITE" id="PS50084">
    <property type="entry name" value="KH_TYPE_1"/>
    <property type="match status" value="1"/>
</dbReference>
<sequence length="568" mass="63450">MNKELVAGIKAVAAERGLDANIIFEAIEAALVSTYKNKDGVLSNVVASMNRHTGEFQMFAEKEVIGDDELADGLFDGRTMISESDAQAYGEVEIGDLVRIEFYPEDISRVAVQTAKQVILQRIREAERDIIYQMFKDRVGEVVSAQVRSVDAHAKTVAVTMNDRSEFVLKRDEQIPNDRLRRGDYVKLYVERVEKDNRGPYVKLSRTHRNLLRRLLEQEIPELREGTIEIKNIVREPGARSKVAVIATIEHIDAVGACVGMKGSRIKNIVNELAGERIDVVEWSDEPHTFIVNAISPAKATGVILHEEGEHPTATVVAADDQLSLAIGKSGQNARLAARLTGWRIDIKSESDAKAEGIDLFELQQNMMKHDELATANRRLAEKQAPGLDPLDLAAKRLSEQDSPDILQDALQRTRRDQPQADAFEEKWREAQEQLPSLDSSTGEDSDDIFRQAAQKALSEMSYEEFTERKEAGQDESVPEVEEPAVPEEPATPMTADMLRARRKAEGRSGPLNLDEIEVPEELLAGYMEAEAAPTDEEEPTTGGRGQRREPRRGDSPDARRYEDLMDE</sequence>
<dbReference type="AlphaFoldDB" id="A0A6B1DTG7"/>
<dbReference type="InterPro" id="IPR003029">
    <property type="entry name" value="S1_domain"/>
</dbReference>
<evidence type="ECO:0000256" key="8">
    <source>
        <dbReference type="SAM" id="MobiDB-lite"/>
    </source>
</evidence>
<dbReference type="InterPro" id="IPR009019">
    <property type="entry name" value="KH_sf_prok-type"/>
</dbReference>
<dbReference type="CDD" id="cd02134">
    <property type="entry name" value="KH-II_NusA_rpt1"/>
    <property type="match status" value="1"/>
</dbReference>
<dbReference type="SUPFAM" id="SSF50249">
    <property type="entry name" value="Nucleic acid-binding proteins"/>
    <property type="match status" value="1"/>
</dbReference>
<evidence type="ECO:0000256" key="2">
    <source>
        <dbReference type="ARBA" id="ARBA00022490"/>
    </source>
</evidence>
<evidence type="ECO:0000256" key="4">
    <source>
        <dbReference type="ARBA" id="ARBA00022884"/>
    </source>
</evidence>
<dbReference type="PANTHER" id="PTHR22648">
    <property type="entry name" value="TRANSCRIPTION TERMINATION FACTOR NUSA"/>
    <property type="match status" value="1"/>
</dbReference>
<organism evidence="10">
    <name type="scientific">Caldilineaceae bacterium SB0662_bin_9</name>
    <dbReference type="NCBI Taxonomy" id="2605258"/>
    <lineage>
        <taxon>Bacteria</taxon>
        <taxon>Bacillati</taxon>
        <taxon>Chloroflexota</taxon>
        <taxon>Caldilineae</taxon>
        <taxon>Caldilineales</taxon>
        <taxon>Caldilineaceae</taxon>
    </lineage>
</organism>
<evidence type="ECO:0000259" key="9">
    <source>
        <dbReference type="PROSITE" id="PS50126"/>
    </source>
</evidence>
<proteinExistence type="inferred from homology"/>
<dbReference type="Pfam" id="PF13184">
    <property type="entry name" value="KH_NusA_1st"/>
    <property type="match status" value="1"/>
</dbReference>
<dbReference type="GO" id="GO:0005829">
    <property type="term" value="C:cytosol"/>
    <property type="evidence" value="ECO:0007669"/>
    <property type="project" value="TreeGrafter"/>
</dbReference>
<dbReference type="InterPro" id="IPR012340">
    <property type="entry name" value="NA-bd_OB-fold"/>
</dbReference>
<dbReference type="Gene3D" id="3.30.300.20">
    <property type="match status" value="2"/>
</dbReference>
<dbReference type="InterPro" id="IPR036555">
    <property type="entry name" value="NusA_N_sf"/>
</dbReference>
<feature type="region of interest" description="Disordered" evidence="8">
    <location>
        <begin position="458"/>
        <end position="568"/>
    </location>
</feature>
<evidence type="ECO:0000256" key="5">
    <source>
        <dbReference type="ARBA" id="ARBA00023015"/>
    </source>
</evidence>
<keyword evidence="1 7" id="KW-0806">Transcription termination</keyword>
<evidence type="ECO:0000256" key="3">
    <source>
        <dbReference type="ARBA" id="ARBA00022814"/>
    </source>
</evidence>
<keyword evidence="5 7" id="KW-0805">Transcription regulation</keyword>
<dbReference type="InterPro" id="IPR010213">
    <property type="entry name" value="TF_NusA"/>
</dbReference>
<dbReference type="InterPro" id="IPR030842">
    <property type="entry name" value="TF_NusA_bacterial"/>
</dbReference>
<dbReference type="GO" id="GO:0031564">
    <property type="term" value="P:transcription antitermination"/>
    <property type="evidence" value="ECO:0007669"/>
    <property type="project" value="UniProtKB-UniRule"/>
</dbReference>
<dbReference type="PANTHER" id="PTHR22648:SF0">
    <property type="entry name" value="TRANSCRIPTION TERMINATION_ANTITERMINATION PROTEIN NUSA"/>
    <property type="match status" value="1"/>
</dbReference>
<feature type="region of interest" description="Disordered" evidence="8">
    <location>
        <begin position="428"/>
        <end position="447"/>
    </location>
</feature>
<dbReference type="CDD" id="cd22529">
    <property type="entry name" value="KH-II_NusA_rpt2"/>
    <property type="match status" value="1"/>
</dbReference>
<dbReference type="SUPFAM" id="SSF69705">
    <property type="entry name" value="Transcription factor NusA, N-terminal domain"/>
    <property type="match status" value="1"/>
</dbReference>
<keyword evidence="4 7" id="KW-0694">RNA-binding</keyword>
<dbReference type="InterPro" id="IPR013735">
    <property type="entry name" value="TF_NusA_N"/>
</dbReference>
<comment type="subcellular location">
    <subcellularLocation>
        <location evidence="7">Cytoplasm</location>
    </subcellularLocation>
</comment>
<dbReference type="PROSITE" id="PS50126">
    <property type="entry name" value="S1"/>
    <property type="match status" value="1"/>
</dbReference>
<dbReference type="Gene3D" id="3.30.1480.10">
    <property type="entry name" value="NusA, N-terminal domain"/>
    <property type="match status" value="1"/>
</dbReference>
<dbReference type="InterPro" id="IPR058582">
    <property type="entry name" value="KH_NusA_2nd"/>
</dbReference>
<keyword evidence="2 7" id="KW-0963">Cytoplasm</keyword>
<protein>
    <recommendedName>
        <fullName evidence="7">Transcription termination/antitermination protein NusA</fullName>
    </recommendedName>
</protein>
<dbReference type="SUPFAM" id="SSF54814">
    <property type="entry name" value="Prokaryotic type KH domain (KH-domain type II)"/>
    <property type="match status" value="2"/>
</dbReference>
<dbReference type="GO" id="GO:0003723">
    <property type="term" value="F:RNA binding"/>
    <property type="evidence" value="ECO:0007669"/>
    <property type="project" value="UniProtKB-UniRule"/>
</dbReference>
<dbReference type="SMART" id="SM00322">
    <property type="entry name" value="KH"/>
    <property type="match status" value="2"/>
</dbReference>
<dbReference type="Pfam" id="PF26594">
    <property type="entry name" value="KH_NusA_2nd"/>
    <property type="match status" value="1"/>
</dbReference>
<accession>A0A6B1DTG7</accession>
<dbReference type="NCBIfam" id="TIGR01953">
    <property type="entry name" value="NusA"/>
    <property type="match status" value="1"/>
</dbReference>
<evidence type="ECO:0000313" key="10">
    <source>
        <dbReference type="EMBL" id="MYD90999.1"/>
    </source>
</evidence>
<keyword evidence="6 7" id="KW-0804">Transcription</keyword>